<feature type="region of interest" description="Disordered" evidence="2">
    <location>
        <begin position="1"/>
        <end position="22"/>
    </location>
</feature>
<feature type="region of interest" description="Disordered" evidence="2">
    <location>
        <begin position="42"/>
        <end position="129"/>
    </location>
</feature>
<feature type="compositionally biased region" description="Basic and acidic residues" evidence="2">
    <location>
        <begin position="425"/>
        <end position="435"/>
    </location>
</feature>
<organism evidence="3 4">
    <name type="scientific">Verruconis gallopava</name>
    <dbReference type="NCBI Taxonomy" id="253628"/>
    <lineage>
        <taxon>Eukaryota</taxon>
        <taxon>Fungi</taxon>
        <taxon>Dikarya</taxon>
        <taxon>Ascomycota</taxon>
        <taxon>Pezizomycotina</taxon>
        <taxon>Dothideomycetes</taxon>
        <taxon>Pleosporomycetidae</taxon>
        <taxon>Venturiales</taxon>
        <taxon>Sympoventuriaceae</taxon>
        <taxon>Verruconis</taxon>
    </lineage>
</organism>
<feature type="compositionally biased region" description="Basic and acidic residues" evidence="2">
    <location>
        <begin position="371"/>
        <end position="388"/>
    </location>
</feature>
<dbReference type="VEuPathDB" id="FungiDB:PV09_00506"/>
<dbReference type="PANTHER" id="PTHR16487:SF0">
    <property type="entry name" value="PROTEIN PHOSPHATASE 4 REGULATORY SUBUNIT 2-RELATED"/>
    <property type="match status" value="1"/>
</dbReference>
<feature type="compositionally biased region" description="Acidic residues" evidence="2">
    <location>
        <begin position="352"/>
        <end position="370"/>
    </location>
</feature>
<name>A0A0D2APE1_9PEZI</name>
<dbReference type="RefSeq" id="XP_016218407.1">
    <property type="nucleotide sequence ID" value="XM_016353254.1"/>
</dbReference>
<comment type="similarity">
    <text evidence="1">Belongs to the PPP4R2 family.</text>
</comment>
<feature type="compositionally biased region" description="Low complexity" evidence="2">
    <location>
        <begin position="246"/>
        <end position="259"/>
    </location>
</feature>
<reference evidence="3 4" key="1">
    <citation type="submission" date="2015-01" db="EMBL/GenBank/DDBJ databases">
        <title>The Genome Sequence of Ochroconis gallopava CBS43764.</title>
        <authorList>
            <consortium name="The Broad Institute Genomics Platform"/>
            <person name="Cuomo C."/>
            <person name="de Hoog S."/>
            <person name="Gorbushina A."/>
            <person name="Stielow B."/>
            <person name="Teixiera M."/>
            <person name="Abouelleil A."/>
            <person name="Chapman S.B."/>
            <person name="Priest M."/>
            <person name="Young S.K."/>
            <person name="Wortman J."/>
            <person name="Nusbaum C."/>
            <person name="Birren B."/>
        </authorList>
    </citation>
    <scope>NUCLEOTIDE SEQUENCE [LARGE SCALE GENOMIC DNA]</scope>
    <source>
        <strain evidence="3 4">CBS 43764</strain>
    </source>
</reference>
<feature type="compositionally biased region" description="Polar residues" evidence="2">
    <location>
        <begin position="52"/>
        <end position="81"/>
    </location>
</feature>
<dbReference type="PANTHER" id="PTHR16487">
    <property type="entry name" value="PPP4R2-RELATED PROTEIN"/>
    <property type="match status" value="1"/>
</dbReference>
<dbReference type="GO" id="GO:0005737">
    <property type="term" value="C:cytoplasm"/>
    <property type="evidence" value="ECO:0007669"/>
    <property type="project" value="TreeGrafter"/>
</dbReference>
<dbReference type="Pfam" id="PF09184">
    <property type="entry name" value="PPP4R2"/>
    <property type="match status" value="1"/>
</dbReference>
<dbReference type="GO" id="GO:0019888">
    <property type="term" value="F:protein phosphatase regulator activity"/>
    <property type="evidence" value="ECO:0007669"/>
    <property type="project" value="InterPro"/>
</dbReference>
<evidence type="ECO:0000256" key="1">
    <source>
        <dbReference type="ARBA" id="ARBA00009207"/>
    </source>
</evidence>
<dbReference type="STRING" id="253628.A0A0D2APE1"/>
<feature type="compositionally biased region" description="Low complexity" evidence="2">
    <location>
        <begin position="90"/>
        <end position="108"/>
    </location>
</feature>
<sequence>MASTDQLLQRAAQDGTWDSDLWPRVLEDLLERLDKIVLTEFPIPVLPREPAPQQTLSQGQLGSPSAARPSSQGSQASSNKENAPVKTKSPARASSPTPQPAAASSSSRPPVPSFSEADDTESTLPADYPPDLAALHKSIKSSLRNGFPRYPPHTVQRLAELILFPRRHYRFLPSYLHALDRVVNVQSSTRLFPLPQASLPISTGVLNGASAVPAISRHAPELGSDESLGGALLTPIPWLVNRTESQRSTGSSSAGSSGSQNDRELQTSSTEMVDGPNGAGRIETVNVVNGVMTTVASQPALGLGDAGRDAESTGAEEGMRADGAVTQGELLRQEQEAGVVPLQRRGLRLTEEEMSELPDEENSRDEQNEDEQPHARGPDIIGHEDIGPQDRPIGGALDLEAAVGRRGARETSLDPEDASLSDAGGGREDDMRDADGDGEDTSGAAPPVDDMEAASADLEIANAHPDSEAKMQDI</sequence>
<gene>
    <name evidence="3" type="ORF">PV09_00506</name>
</gene>
<feature type="region of interest" description="Disordered" evidence="2">
    <location>
        <begin position="244"/>
        <end position="281"/>
    </location>
</feature>
<feature type="region of interest" description="Disordered" evidence="2">
    <location>
        <begin position="338"/>
        <end position="474"/>
    </location>
</feature>
<dbReference type="GeneID" id="27308479"/>
<dbReference type="GO" id="GO:0005634">
    <property type="term" value="C:nucleus"/>
    <property type="evidence" value="ECO:0007669"/>
    <property type="project" value="TreeGrafter"/>
</dbReference>
<dbReference type="AlphaFoldDB" id="A0A0D2APE1"/>
<evidence type="ECO:0000313" key="4">
    <source>
        <dbReference type="Proteomes" id="UP000053259"/>
    </source>
</evidence>
<feature type="compositionally biased region" description="Basic and acidic residues" evidence="2">
    <location>
        <begin position="465"/>
        <end position="474"/>
    </location>
</feature>
<keyword evidence="4" id="KW-1185">Reference proteome</keyword>
<dbReference type="Proteomes" id="UP000053259">
    <property type="component" value="Unassembled WGS sequence"/>
</dbReference>
<evidence type="ECO:0008006" key="5">
    <source>
        <dbReference type="Google" id="ProtNLM"/>
    </source>
</evidence>
<accession>A0A0D2APE1</accession>
<dbReference type="InterPro" id="IPR015267">
    <property type="entry name" value="PPP4R2"/>
</dbReference>
<dbReference type="GO" id="GO:0030289">
    <property type="term" value="C:protein phosphatase 4 complex"/>
    <property type="evidence" value="ECO:0007669"/>
    <property type="project" value="InterPro"/>
</dbReference>
<evidence type="ECO:0000313" key="3">
    <source>
        <dbReference type="EMBL" id="KIW08538.1"/>
    </source>
</evidence>
<dbReference type="HOGENOM" id="CLU_024587_2_0_1"/>
<proteinExistence type="inferred from homology"/>
<evidence type="ECO:0000256" key="2">
    <source>
        <dbReference type="SAM" id="MobiDB-lite"/>
    </source>
</evidence>
<dbReference type="EMBL" id="KN847530">
    <property type="protein sequence ID" value="KIW08538.1"/>
    <property type="molecule type" value="Genomic_DNA"/>
</dbReference>
<dbReference type="InParanoid" id="A0A0D2APE1"/>
<protein>
    <recommendedName>
        <fullName evidence="5">Protein phosphatase 4 core regulatory subunit R2</fullName>
    </recommendedName>
</protein>
<dbReference type="OrthoDB" id="341898at2759"/>